<protein>
    <submittedName>
        <fullName evidence="1">Uncharacterized protein</fullName>
    </submittedName>
</protein>
<evidence type="ECO:0000313" key="1">
    <source>
        <dbReference type="EMBL" id="QSR86086.1"/>
    </source>
</evidence>
<evidence type="ECO:0000313" key="2">
    <source>
        <dbReference type="Proteomes" id="UP000663088"/>
    </source>
</evidence>
<accession>A0ABX7PTT3</accession>
<organism evidence="1 2">
    <name type="scientific">Candidatus Methylacidiphilum infernorum</name>
    <dbReference type="NCBI Taxonomy" id="511746"/>
    <lineage>
        <taxon>Bacteria</taxon>
        <taxon>Pseudomonadati</taxon>
        <taxon>Verrucomicrobiota</taxon>
        <taxon>Methylacidiphilae</taxon>
        <taxon>Methylacidiphilales</taxon>
        <taxon>Methylacidiphilaceae</taxon>
        <taxon>Methylacidiphilum (ex Ratnadevi et al. 2023)</taxon>
    </lineage>
</organism>
<dbReference type="RefSeq" id="WP_206844273.1">
    <property type="nucleotide sequence ID" value="NZ_CP065956.1"/>
</dbReference>
<name>A0ABX7PTT3_9BACT</name>
<proteinExistence type="predicted"/>
<dbReference type="EMBL" id="CP065956">
    <property type="protein sequence ID" value="QSR86086.1"/>
    <property type="molecule type" value="Genomic_DNA"/>
</dbReference>
<sequence length="54" mass="6261">MPSKRALADLPGDINQDIAAVIEQYGSLGHEELLRTVYEKYPAYARESRRQKRR</sequence>
<keyword evidence="2" id="KW-1185">Reference proteome</keyword>
<reference evidence="1 2" key="1">
    <citation type="submission" date="2020-12" db="EMBL/GenBank/DDBJ databases">
        <authorList>
            <person name="Awala S.I."/>
            <person name="Gwak J.-H."/>
            <person name="Kim S.-J."/>
            <person name="Rhee S.-K."/>
        </authorList>
    </citation>
    <scope>NUCLEOTIDE SEQUENCE [LARGE SCALE GENOMIC DNA]</scope>
    <source>
        <strain evidence="1 2">IT5</strain>
    </source>
</reference>
<gene>
    <name evidence="1" type="ORF">EM20IM_06115</name>
</gene>
<dbReference type="Proteomes" id="UP000663088">
    <property type="component" value="Chromosome"/>
</dbReference>